<name>A0ABV8TWS1_9ACTN</name>
<dbReference type="PANTHER" id="PTHR35332:SF2">
    <property type="entry name" value="REGULATION OF ENOLASE PROTEIN 1"/>
    <property type="match status" value="1"/>
</dbReference>
<feature type="region of interest" description="Disordered" evidence="1">
    <location>
        <begin position="1"/>
        <end position="23"/>
    </location>
</feature>
<keyword evidence="3" id="KW-1185">Reference proteome</keyword>
<sequence length="194" mass="21922">MSTHRVPWTHGKWTTPPMESQEEGGRLLVTAREGSDAWRETYYGFVHDDEHALLTDWARDEAVEVSFTARFEAQFDQAGILVRASDRHWVKTGVEFSDGAPQLGAVVTDGRSDWSVAPVPEWLDREVTLRVSRVRDSLIIRARVDDDAPRLVRVVPMDVDLPLQAGPYCCSPTRSGLTVEFHEWRLTEPDGGLH</sequence>
<protein>
    <submittedName>
        <fullName evidence="2">DUF1349 domain-containing protein</fullName>
    </submittedName>
</protein>
<dbReference type="RefSeq" id="WP_380619325.1">
    <property type="nucleotide sequence ID" value="NZ_JBHSDK010000011.1"/>
</dbReference>
<dbReference type="Gene3D" id="2.60.120.200">
    <property type="match status" value="1"/>
</dbReference>
<dbReference type="Pfam" id="PF07081">
    <property type="entry name" value="DUF1349"/>
    <property type="match status" value="1"/>
</dbReference>
<evidence type="ECO:0000256" key="1">
    <source>
        <dbReference type="SAM" id="MobiDB-lite"/>
    </source>
</evidence>
<organism evidence="2 3">
    <name type="scientific">Salininema proteolyticum</name>
    <dbReference type="NCBI Taxonomy" id="1607685"/>
    <lineage>
        <taxon>Bacteria</taxon>
        <taxon>Bacillati</taxon>
        <taxon>Actinomycetota</taxon>
        <taxon>Actinomycetes</taxon>
        <taxon>Glycomycetales</taxon>
        <taxon>Glycomycetaceae</taxon>
        <taxon>Salininema</taxon>
    </lineage>
</organism>
<dbReference type="InterPro" id="IPR013320">
    <property type="entry name" value="ConA-like_dom_sf"/>
</dbReference>
<gene>
    <name evidence="2" type="ORF">ACFPET_07475</name>
</gene>
<dbReference type="InterPro" id="IPR009784">
    <property type="entry name" value="DUF1349"/>
</dbReference>
<reference evidence="3" key="1">
    <citation type="journal article" date="2019" name="Int. J. Syst. Evol. Microbiol.">
        <title>The Global Catalogue of Microorganisms (GCM) 10K type strain sequencing project: providing services to taxonomists for standard genome sequencing and annotation.</title>
        <authorList>
            <consortium name="The Broad Institute Genomics Platform"/>
            <consortium name="The Broad Institute Genome Sequencing Center for Infectious Disease"/>
            <person name="Wu L."/>
            <person name="Ma J."/>
        </authorList>
    </citation>
    <scope>NUCLEOTIDE SEQUENCE [LARGE SCALE GENOMIC DNA]</scope>
    <source>
        <strain evidence="3">IBRC-M 10908</strain>
    </source>
</reference>
<accession>A0ABV8TWS1</accession>
<evidence type="ECO:0000313" key="2">
    <source>
        <dbReference type="EMBL" id="MFC4335035.1"/>
    </source>
</evidence>
<dbReference type="SUPFAM" id="SSF49899">
    <property type="entry name" value="Concanavalin A-like lectins/glucanases"/>
    <property type="match status" value="1"/>
</dbReference>
<dbReference type="EMBL" id="JBHSDK010000011">
    <property type="protein sequence ID" value="MFC4335035.1"/>
    <property type="molecule type" value="Genomic_DNA"/>
</dbReference>
<evidence type="ECO:0000313" key="3">
    <source>
        <dbReference type="Proteomes" id="UP001595823"/>
    </source>
</evidence>
<comment type="caution">
    <text evidence="2">The sequence shown here is derived from an EMBL/GenBank/DDBJ whole genome shotgun (WGS) entry which is preliminary data.</text>
</comment>
<dbReference type="PANTHER" id="PTHR35332">
    <property type="entry name" value="REGULATION OF ENOLASE PROTEIN 1"/>
    <property type="match status" value="1"/>
</dbReference>
<proteinExistence type="predicted"/>
<dbReference type="Proteomes" id="UP001595823">
    <property type="component" value="Unassembled WGS sequence"/>
</dbReference>